<dbReference type="Pfam" id="PF25876">
    <property type="entry name" value="HH_MFP_RND"/>
    <property type="match status" value="1"/>
</dbReference>
<dbReference type="InterPro" id="IPR058627">
    <property type="entry name" value="MdtA-like_C"/>
</dbReference>
<comment type="subcellular location">
    <subcellularLocation>
        <location evidence="1">Cell envelope</location>
    </subcellularLocation>
</comment>
<evidence type="ECO:0000259" key="6">
    <source>
        <dbReference type="Pfam" id="PF25944"/>
    </source>
</evidence>
<organism evidence="8 9">
    <name type="scientific">Haloferula chungangensis</name>
    <dbReference type="NCBI Taxonomy" id="1048331"/>
    <lineage>
        <taxon>Bacteria</taxon>
        <taxon>Pseudomonadati</taxon>
        <taxon>Verrucomicrobiota</taxon>
        <taxon>Verrucomicrobiia</taxon>
        <taxon>Verrucomicrobiales</taxon>
        <taxon>Verrucomicrobiaceae</taxon>
        <taxon>Haloferula</taxon>
    </lineage>
</organism>
<evidence type="ECO:0000256" key="2">
    <source>
        <dbReference type="ARBA" id="ARBA00009477"/>
    </source>
</evidence>
<dbReference type="Gene3D" id="2.40.50.100">
    <property type="match status" value="1"/>
</dbReference>
<evidence type="ECO:0000256" key="1">
    <source>
        <dbReference type="ARBA" id="ARBA00004196"/>
    </source>
</evidence>
<name>A0ABW2L3N2_9BACT</name>
<feature type="domain" description="Multidrug resistance protein MdtA-like barrel-sandwich hybrid" evidence="5">
    <location>
        <begin position="56"/>
        <end position="197"/>
    </location>
</feature>
<evidence type="ECO:0000256" key="3">
    <source>
        <dbReference type="SAM" id="Coils"/>
    </source>
</evidence>
<keyword evidence="9" id="KW-1185">Reference proteome</keyword>
<dbReference type="PANTHER" id="PTHR30158">
    <property type="entry name" value="ACRA/E-RELATED COMPONENT OF DRUG EFFLUX TRANSPORTER"/>
    <property type="match status" value="1"/>
</dbReference>
<sequence>MKRSIFLLALPFLLAQCNPKEEVVKQQPMPVHVAHPVARTVELTDIYTGRFSPVEEVDLRPRVSGYIDSVHFKEGQKVHKGDLMVRIDPRPFDAAVANADARLKQVEARHVLAENNLARAMNLVNKNAIAREEFDIRESEVKQAAADVLAAKAALTTAKLDREFADIHAPISGIAGKTIITPGNFVSGGNAGADILTTIVPHHPIYCYFEVDERRVLEFTRLYFKGEADGREGEPAKVEIAVSDSDEFEFQGTINFSENQLDPNTATLQIRALVDNENEFLTPGLFARVRGKVGEPIERMLVRDSALGFDQSKRFAWVLKDDNTVERRYVEVGSLQEGGLRVITDGLTTDEKIAVSGIQLLRPGAPLAPSEVEMVPNSTDV</sequence>
<reference evidence="9" key="1">
    <citation type="journal article" date="2019" name="Int. J. Syst. Evol. Microbiol.">
        <title>The Global Catalogue of Microorganisms (GCM) 10K type strain sequencing project: providing services to taxonomists for standard genome sequencing and annotation.</title>
        <authorList>
            <consortium name="The Broad Institute Genomics Platform"/>
            <consortium name="The Broad Institute Genome Sequencing Center for Infectious Disease"/>
            <person name="Wu L."/>
            <person name="Ma J."/>
        </authorList>
    </citation>
    <scope>NUCLEOTIDE SEQUENCE [LARGE SCALE GENOMIC DNA]</scope>
    <source>
        <strain evidence="9">CGMCC 4.1467</strain>
    </source>
</reference>
<dbReference type="RefSeq" id="WP_379710790.1">
    <property type="nucleotide sequence ID" value="NZ_JBHTBS010000003.1"/>
</dbReference>
<accession>A0ABW2L3N2</accession>
<feature type="domain" description="Multidrug resistance protein MdtA-like beta-barrel" evidence="6">
    <location>
        <begin position="227"/>
        <end position="294"/>
    </location>
</feature>
<dbReference type="Gene3D" id="2.40.30.170">
    <property type="match status" value="1"/>
</dbReference>
<feature type="domain" description="Multidrug resistance protein MdtA-like C-terminal permuted SH3" evidence="7">
    <location>
        <begin position="311"/>
        <end position="359"/>
    </location>
</feature>
<dbReference type="EMBL" id="JBHTBS010000003">
    <property type="protein sequence ID" value="MFC7336942.1"/>
    <property type="molecule type" value="Genomic_DNA"/>
</dbReference>
<evidence type="ECO:0000259" key="5">
    <source>
        <dbReference type="Pfam" id="PF25917"/>
    </source>
</evidence>
<evidence type="ECO:0000259" key="7">
    <source>
        <dbReference type="Pfam" id="PF25967"/>
    </source>
</evidence>
<evidence type="ECO:0000313" key="9">
    <source>
        <dbReference type="Proteomes" id="UP001596472"/>
    </source>
</evidence>
<protein>
    <submittedName>
        <fullName evidence="8">Efflux RND transporter periplasmic adaptor subunit</fullName>
    </submittedName>
</protein>
<dbReference type="NCBIfam" id="TIGR01730">
    <property type="entry name" value="RND_mfp"/>
    <property type="match status" value="1"/>
</dbReference>
<dbReference type="InterPro" id="IPR058626">
    <property type="entry name" value="MdtA-like_b-barrel"/>
</dbReference>
<evidence type="ECO:0000259" key="4">
    <source>
        <dbReference type="Pfam" id="PF25876"/>
    </source>
</evidence>
<comment type="caution">
    <text evidence="8">The sequence shown here is derived from an EMBL/GenBank/DDBJ whole genome shotgun (WGS) entry which is preliminary data.</text>
</comment>
<evidence type="ECO:0000313" key="8">
    <source>
        <dbReference type="EMBL" id="MFC7336942.1"/>
    </source>
</evidence>
<comment type="similarity">
    <text evidence="2">Belongs to the membrane fusion protein (MFP) (TC 8.A.1) family.</text>
</comment>
<feature type="domain" description="Multidrug resistance protein MdtA-like alpha-helical hairpin" evidence="4">
    <location>
        <begin position="97"/>
        <end position="161"/>
    </location>
</feature>
<keyword evidence="3" id="KW-0175">Coiled coil</keyword>
<dbReference type="Proteomes" id="UP001596472">
    <property type="component" value="Unassembled WGS sequence"/>
</dbReference>
<dbReference type="PANTHER" id="PTHR30158:SF10">
    <property type="entry name" value="CATION EFFLUX PUMP"/>
    <property type="match status" value="1"/>
</dbReference>
<feature type="coiled-coil region" evidence="3">
    <location>
        <begin position="96"/>
        <end position="123"/>
    </location>
</feature>
<dbReference type="InterPro" id="IPR058624">
    <property type="entry name" value="MdtA-like_HH"/>
</dbReference>
<dbReference type="SUPFAM" id="SSF111369">
    <property type="entry name" value="HlyD-like secretion proteins"/>
    <property type="match status" value="1"/>
</dbReference>
<dbReference type="Gene3D" id="1.10.287.470">
    <property type="entry name" value="Helix hairpin bin"/>
    <property type="match status" value="1"/>
</dbReference>
<dbReference type="InterPro" id="IPR006143">
    <property type="entry name" value="RND_pump_MFP"/>
</dbReference>
<dbReference type="Pfam" id="PF25917">
    <property type="entry name" value="BSH_RND"/>
    <property type="match status" value="1"/>
</dbReference>
<gene>
    <name evidence="8" type="ORF">ACFQY0_07115</name>
</gene>
<dbReference type="Pfam" id="PF25944">
    <property type="entry name" value="Beta-barrel_RND"/>
    <property type="match status" value="1"/>
</dbReference>
<dbReference type="Gene3D" id="2.40.420.20">
    <property type="match status" value="1"/>
</dbReference>
<dbReference type="InterPro" id="IPR058625">
    <property type="entry name" value="MdtA-like_BSH"/>
</dbReference>
<dbReference type="Pfam" id="PF25967">
    <property type="entry name" value="RND-MFP_C"/>
    <property type="match status" value="1"/>
</dbReference>
<proteinExistence type="inferred from homology"/>